<sequence length="316" mass="35223">MPLPPKKMVEVEKITRQDFQQTIDLLGTVNPKHTAVMTANGTGILDIFIPSGEKTKKGTLLAKIINPELENHVMLSQKAEQLAKSQYERLTLLVKKGFVSPREVEEKKQIWIQAQKELSRAKIEAENLKFYAPFDGIVGAYKKREGALVSSGEPVVTIYDPSSLVVDVDIPCSNLDSIHEGSIAYVLGKRYRLTHLQKMLDESTHMCPGDIEIDCNACLVGNTVRVQLVSAERKNALVIPFQALVLKDSKPHVYLVEEGKIVLKPVKTGLRQKEQIEILQGLQPGQKVVSKGQEQLHPGMEVSIYQPETYSQTTQS</sequence>
<dbReference type="SUPFAM" id="SSF111369">
    <property type="entry name" value="HlyD-like secretion proteins"/>
    <property type="match status" value="1"/>
</dbReference>
<dbReference type="STRING" id="45068.Llon_1236"/>
<keyword evidence="2" id="KW-0813">Transport</keyword>
<dbReference type="PANTHER" id="PTHR30469:SF37">
    <property type="entry name" value="RAGD PROTEIN"/>
    <property type="match status" value="1"/>
</dbReference>
<feature type="domain" description="YknX-like C-terminal permuted SH3-like" evidence="3">
    <location>
        <begin position="236"/>
        <end position="303"/>
    </location>
</feature>
<dbReference type="Gene3D" id="2.40.420.20">
    <property type="match status" value="1"/>
</dbReference>
<dbReference type="Gene3D" id="1.10.287.470">
    <property type="entry name" value="Helix hairpin bin"/>
    <property type="match status" value="1"/>
</dbReference>
<organism evidence="4 5">
    <name type="scientific">Legionella londiniensis</name>
    <dbReference type="NCBI Taxonomy" id="45068"/>
    <lineage>
        <taxon>Bacteria</taxon>
        <taxon>Pseudomonadati</taxon>
        <taxon>Pseudomonadota</taxon>
        <taxon>Gammaproteobacteria</taxon>
        <taxon>Legionellales</taxon>
        <taxon>Legionellaceae</taxon>
        <taxon>Legionella</taxon>
    </lineage>
</organism>
<name>A0A0W0VLW9_9GAMM</name>
<dbReference type="AlphaFoldDB" id="A0A0W0VLW9"/>
<evidence type="ECO:0000313" key="5">
    <source>
        <dbReference type="Proteomes" id="UP000054997"/>
    </source>
</evidence>
<dbReference type="FunFam" id="2.40.420.20:FF:000006">
    <property type="entry name" value="RND family efflux transporter MFP subunit"/>
    <property type="match status" value="1"/>
</dbReference>
<dbReference type="Gene3D" id="2.40.50.100">
    <property type="match status" value="1"/>
</dbReference>
<gene>
    <name evidence="4" type="ORF">Llon_1236</name>
</gene>
<dbReference type="GO" id="GO:0015562">
    <property type="term" value="F:efflux transmembrane transporter activity"/>
    <property type="evidence" value="ECO:0007669"/>
    <property type="project" value="TreeGrafter"/>
</dbReference>
<dbReference type="NCBIfam" id="TIGR01730">
    <property type="entry name" value="RND_mfp"/>
    <property type="match status" value="1"/>
</dbReference>
<dbReference type="Gene3D" id="2.40.30.170">
    <property type="match status" value="1"/>
</dbReference>
<evidence type="ECO:0000256" key="1">
    <source>
        <dbReference type="ARBA" id="ARBA00009477"/>
    </source>
</evidence>
<protein>
    <submittedName>
        <fullName evidence="4">Efflux protein</fullName>
    </submittedName>
</protein>
<dbReference type="EMBL" id="LNYK01000016">
    <property type="protein sequence ID" value="KTD21138.1"/>
    <property type="molecule type" value="Genomic_DNA"/>
</dbReference>
<evidence type="ECO:0000259" key="3">
    <source>
        <dbReference type="Pfam" id="PF25989"/>
    </source>
</evidence>
<dbReference type="InterPro" id="IPR058637">
    <property type="entry name" value="YknX-like_C"/>
</dbReference>
<reference evidence="4 5" key="1">
    <citation type="submission" date="2015-11" db="EMBL/GenBank/DDBJ databases">
        <title>Genomic analysis of 38 Legionella species identifies large and diverse effector repertoires.</title>
        <authorList>
            <person name="Burstein D."/>
            <person name="Amaro F."/>
            <person name="Zusman T."/>
            <person name="Lifshitz Z."/>
            <person name="Cohen O."/>
            <person name="Gilbert J.A."/>
            <person name="Pupko T."/>
            <person name="Shuman H.A."/>
            <person name="Segal G."/>
        </authorList>
    </citation>
    <scope>NUCLEOTIDE SEQUENCE [LARGE SCALE GENOMIC DNA]</scope>
    <source>
        <strain evidence="4 5">ATCC 49505</strain>
    </source>
</reference>
<dbReference type="Pfam" id="PF25989">
    <property type="entry name" value="YknX_C"/>
    <property type="match status" value="1"/>
</dbReference>
<dbReference type="GO" id="GO:1990281">
    <property type="term" value="C:efflux pump complex"/>
    <property type="evidence" value="ECO:0007669"/>
    <property type="project" value="TreeGrafter"/>
</dbReference>
<accession>A0A0W0VLW9</accession>
<evidence type="ECO:0000313" key="4">
    <source>
        <dbReference type="EMBL" id="KTD21138.1"/>
    </source>
</evidence>
<dbReference type="PATRIC" id="fig|45068.5.peg.1334"/>
<dbReference type="InterPro" id="IPR006143">
    <property type="entry name" value="RND_pump_MFP"/>
</dbReference>
<dbReference type="Proteomes" id="UP000054997">
    <property type="component" value="Unassembled WGS sequence"/>
</dbReference>
<comment type="caution">
    <text evidence="4">The sequence shown here is derived from an EMBL/GenBank/DDBJ whole genome shotgun (WGS) entry which is preliminary data.</text>
</comment>
<dbReference type="PANTHER" id="PTHR30469">
    <property type="entry name" value="MULTIDRUG RESISTANCE PROTEIN MDTA"/>
    <property type="match status" value="1"/>
</dbReference>
<evidence type="ECO:0000256" key="2">
    <source>
        <dbReference type="ARBA" id="ARBA00022448"/>
    </source>
</evidence>
<proteinExistence type="inferred from homology"/>
<comment type="similarity">
    <text evidence="1">Belongs to the membrane fusion protein (MFP) (TC 8.A.1) family.</text>
</comment>
<keyword evidence="5" id="KW-1185">Reference proteome</keyword>